<comment type="catalytic activity">
    <reaction evidence="1 9">
        <text>adenosine 3',5'-bisphosphate + H2O = AMP + phosphate</text>
        <dbReference type="Rhea" id="RHEA:10040"/>
        <dbReference type="ChEBI" id="CHEBI:15377"/>
        <dbReference type="ChEBI" id="CHEBI:43474"/>
        <dbReference type="ChEBI" id="CHEBI:58343"/>
        <dbReference type="ChEBI" id="CHEBI:456215"/>
        <dbReference type="EC" id="3.1.3.7"/>
    </reaction>
</comment>
<keyword evidence="3 9" id="KW-1003">Cell membrane</keyword>
<dbReference type="PATRIC" id="fig|1609981.3.peg.2415"/>
<feature type="binding site" evidence="9">
    <location>
        <position position="229"/>
    </location>
    <ligand>
        <name>Mg(2+)</name>
        <dbReference type="ChEBI" id="CHEBI:18420"/>
        <label>2</label>
    </ligand>
</feature>
<protein>
    <recommendedName>
        <fullName evidence="9">3'(2'),5'-bisphosphate nucleotidase CysQ</fullName>
        <ecNumber evidence="9">3.1.3.7</ecNumber>
    </recommendedName>
    <alternativeName>
        <fullName evidence="9">3'(2'),5-bisphosphonucleoside 3'(2')-phosphohydrolase</fullName>
    </alternativeName>
    <alternativeName>
        <fullName evidence="9">3'-phosphoadenosine 5'-phosphate phosphatase</fullName>
        <shortName evidence="9">PAP phosphatase</shortName>
    </alternativeName>
</protein>
<feature type="binding site" evidence="9">
    <location>
        <position position="84"/>
    </location>
    <ligand>
        <name>Mg(2+)</name>
        <dbReference type="ChEBI" id="CHEBI:18420"/>
        <label>2</label>
    </ligand>
</feature>
<keyword evidence="4" id="KW-0997">Cell inner membrane</keyword>
<reference evidence="12" key="1">
    <citation type="submission" date="2015-02" db="EMBL/GenBank/DDBJ databases">
        <title>Description and complete genome sequence of the first cultured representative of the subdivision 5 of the Verrucomicrobia phylum.</title>
        <authorList>
            <person name="Spring S."/>
            <person name="Bunk B."/>
            <person name="Sproer C."/>
            <person name="Klenk H.-P."/>
        </authorList>
    </citation>
    <scope>NUCLEOTIDE SEQUENCE [LARGE SCALE GENOMIC DNA]</scope>
    <source>
        <strain evidence="12">L21-Fru-AB</strain>
    </source>
</reference>
<dbReference type="Gene3D" id="3.40.190.80">
    <property type="match status" value="1"/>
</dbReference>
<evidence type="ECO:0000256" key="1">
    <source>
        <dbReference type="ARBA" id="ARBA00001625"/>
    </source>
</evidence>
<feature type="binding site" evidence="9">
    <location>
        <position position="86"/>
    </location>
    <ligand>
        <name>Mg(2+)</name>
        <dbReference type="ChEBI" id="CHEBI:18420"/>
        <label>1</label>
    </ligand>
</feature>
<evidence type="ECO:0000256" key="5">
    <source>
        <dbReference type="ARBA" id="ARBA00022723"/>
    </source>
</evidence>
<dbReference type="InterPro" id="IPR020583">
    <property type="entry name" value="Inositol_monoP_metal-BS"/>
</dbReference>
<dbReference type="GO" id="GO:0046854">
    <property type="term" value="P:phosphatidylinositol phosphate biosynthetic process"/>
    <property type="evidence" value="ECO:0007669"/>
    <property type="project" value="InterPro"/>
</dbReference>
<accession>A0A0G3EN22</accession>
<keyword evidence="8 9" id="KW-0472">Membrane</keyword>
<feature type="binding site" evidence="10">
    <location>
        <position position="84"/>
    </location>
    <ligand>
        <name>Mg(2+)</name>
        <dbReference type="ChEBI" id="CHEBI:18420"/>
        <label>1</label>
        <note>catalytic</note>
    </ligand>
</feature>
<feature type="binding site" evidence="9">
    <location>
        <position position="229"/>
    </location>
    <ligand>
        <name>substrate</name>
    </ligand>
</feature>
<dbReference type="GO" id="GO:0000103">
    <property type="term" value="P:sulfate assimilation"/>
    <property type="evidence" value="ECO:0007669"/>
    <property type="project" value="TreeGrafter"/>
</dbReference>
<dbReference type="GO" id="GO:0000287">
    <property type="term" value="F:magnesium ion binding"/>
    <property type="evidence" value="ECO:0007669"/>
    <property type="project" value="UniProtKB-UniRule"/>
</dbReference>
<dbReference type="CDD" id="cd01638">
    <property type="entry name" value="CysQ"/>
    <property type="match status" value="1"/>
</dbReference>
<dbReference type="PANTHER" id="PTHR43028">
    <property type="entry name" value="3'(2'),5'-BISPHOSPHATE NUCLEOTIDASE 1"/>
    <property type="match status" value="1"/>
</dbReference>
<dbReference type="KEGG" id="vbl:L21SP4_02318"/>
<dbReference type="OrthoDB" id="9772456at2"/>
<keyword evidence="12" id="KW-1185">Reference proteome</keyword>
<dbReference type="Gene3D" id="3.30.540.10">
    <property type="entry name" value="Fructose-1,6-Bisphosphatase, subunit A, domain 1"/>
    <property type="match status" value="1"/>
</dbReference>
<dbReference type="NCBIfam" id="TIGR01331">
    <property type="entry name" value="bisphos_cysQ"/>
    <property type="match status" value="1"/>
</dbReference>
<evidence type="ECO:0000313" key="12">
    <source>
        <dbReference type="Proteomes" id="UP000035268"/>
    </source>
</evidence>
<dbReference type="InterPro" id="IPR006240">
    <property type="entry name" value="CysQ"/>
</dbReference>
<dbReference type="STRING" id="1307763.L21SP4_02318"/>
<dbReference type="GO" id="GO:0005886">
    <property type="term" value="C:plasma membrane"/>
    <property type="evidence" value="ECO:0007669"/>
    <property type="project" value="UniProtKB-SubCell"/>
</dbReference>
<dbReference type="GO" id="GO:0050427">
    <property type="term" value="P:3'-phosphoadenosine 5'-phosphosulfate metabolic process"/>
    <property type="evidence" value="ECO:0007669"/>
    <property type="project" value="TreeGrafter"/>
</dbReference>
<comment type="function">
    <text evidence="9">Converts adenosine-3',5'-bisphosphate (PAP) to AMP.</text>
</comment>
<comment type="cofactor">
    <cofactor evidence="9 10">
        <name>Mg(2+)</name>
        <dbReference type="ChEBI" id="CHEBI:18420"/>
    </cofactor>
</comment>
<dbReference type="RefSeq" id="WP_052882760.1">
    <property type="nucleotide sequence ID" value="NZ_CP010904.1"/>
</dbReference>
<sequence length="273" mass="29411">MNSEQLRLLLEAELEATAAILEVYARDFDVEHKADDSPLTEADRASHDIILKKLEPTGIPVLSEESAEIPYAERKDWERFWLVDPLDGTKEFIKKNGEFTVNIALIESGVPVMGAVYAPVLNTAYLGVAGEGAWRLLKGTHFHSADDLPGALEEAALPTLGEGPGDPGGIRVVASRSHRNEATEQFIAELEAQYGPAELVSKGSSLKLCLVAEGAADVYPRIAPTMEWDTAAAQAVVEAAGGVVLQHGTDVPLRYNKQDLLNPYFIAAVPGVL</sequence>
<dbReference type="Pfam" id="PF00459">
    <property type="entry name" value="Inositol_P"/>
    <property type="match status" value="1"/>
</dbReference>
<dbReference type="InterPro" id="IPR050725">
    <property type="entry name" value="CysQ/Inositol_MonoPase"/>
</dbReference>
<evidence type="ECO:0000256" key="10">
    <source>
        <dbReference type="PIRSR" id="PIRSR600760-2"/>
    </source>
</evidence>
<organism evidence="11 12">
    <name type="scientific">Kiritimatiella glycovorans</name>
    <dbReference type="NCBI Taxonomy" id="1307763"/>
    <lineage>
        <taxon>Bacteria</taxon>
        <taxon>Pseudomonadati</taxon>
        <taxon>Kiritimatiellota</taxon>
        <taxon>Kiritimatiellia</taxon>
        <taxon>Kiritimatiellales</taxon>
        <taxon>Kiritimatiellaceae</taxon>
        <taxon>Kiritimatiella</taxon>
    </lineage>
</organism>
<feature type="binding site" evidence="9">
    <location>
        <begin position="86"/>
        <end position="89"/>
    </location>
    <ligand>
        <name>substrate</name>
    </ligand>
</feature>
<dbReference type="EC" id="3.1.3.7" evidence="9"/>
<evidence type="ECO:0000256" key="2">
    <source>
        <dbReference type="ARBA" id="ARBA00005289"/>
    </source>
</evidence>
<dbReference type="PRINTS" id="PR00377">
    <property type="entry name" value="IMPHPHTASES"/>
</dbReference>
<keyword evidence="7 9" id="KW-0460">Magnesium</keyword>
<dbReference type="Proteomes" id="UP000035268">
    <property type="component" value="Chromosome"/>
</dbReference>
<keyword evidence="6 9" id="KW-0378">Hydrolase</keyword>
<dbReference type="AlphaFoldDB" id="A0A0G3EN22"/>
<proteinExistence type="inferred from homology"/>
<dbReference type="InterPro" id="IPR020550">
    <property type="entry name" value="Inositol_monophosphatase_CS"/>
</dbReference>
<dbReference type="HAMAP" id="MF_02095">
    <property type="entry name" value="CysQ"/>
    <property type="match status" value="1"/>
</dbReference>
<comment type="similarity">
    <text evidence="2 9">Belongs to the inositol monophosphatase superfamily. CysQ family.</text>
</comment>
<dbReference type="InterPro" id="IPR000760">
    <property type="entry name" value="Inositol_monophosphatase-like"/>
</dbReference>
<gene>
    <name evidence="9 11" type="primary">cysQ</name>
    <name evidence="11" type="ORF">L21SP4_02318</name>
</gene>
<dbReference type="PROSITE" id="PS00629">
    <property type="entry name" value="IMP_1"/>
    <property type="match status" value="1"/>
</dbReference>
<evidence type="ECO:0000256" key="7">
    <source>
        <dbReference type="ARBA" id="ARBA00022842"/>
    </source>
</evidence>
<dbReference type="GO" id="GO:0008441">
    <property type="term" value="F:3'(2'),5'-bisphosphate nucleotidase activity"/>
    <property type="evidence" value="ECO:0007669"/>
    <property type="project" value="UniProtKB-UniRule"/>
</dbReference>
<dbReference type="PANTHER" id="PTHR43028:SF5">
    <property type="entry name" value="3'(2'),5'-BISPHOSPHATE NUCLEOTIDASE 1"/>
    <property type="match status" value="1"/>
</dbReference>
<comment type="subcellular location">
    <subcellularLocation>
        <location evidence="9">Cell membrane</location>
        <topology evidence="9">Peripheral membrane protein</topology>
        <orientation evidence="9">Cytoplasmic side</orientation>
    </subcellularLocation>
</comment>
<keyword evidence="5 9" id="KW-0479">Metal-binding</keyword>
<dbReference type="FunFam" id="3.40.190.80:FF:000005">
    <property type="entry name" value="3'(2'),5'-bisphosphate nucleotidase CysQ"/>
    <property type="match status" value="1"/>
</dbReference>
<reference evidence="11 12" key="2">
    <citation type="journal article" date="2016" name="ISME J.">
        <title>Characterization of the first cultured representative of Verrucomicrobia subdivision 5 indicates the proposal of a novel phylum.</title>
        <authorList>
            <person name="Spring S."/>
            <person name="Bunk B."/>
            <person name="Sproer C."/>
            <person name="Schumann P."/>
            <person name="Rohde M."/>
            <person name="Tindall B.J."/>
            <person name="Klenk H.P."/>
        </authorList>
    </citation>
    <scope>NUCLEOTIDE SEQUENCE [LARGE SCALE GENOMIC DNA]</scope>
    <source>
        <strain evidence="11 12">L21-Fru-AB</strain>
    </source>
</reference>
<evidence type="ECO:0000256" key="3">
    <source>
        <dbReference type="ARBA" id="ARBA00022475"/>
    </source>
</evidence>
<feature type="binding site" evidence="9">
    <location>
        <position position="87"/>
    </location>
    <ligand>
        <name>Mg(2+)</name>
        <dbReference type="ChEBI" id="CHEBI:18420"/>
        <label>2</label>
    </ligand>
</feature>
<dbReference type="SUPFAM" id="SSF56655">
    <property type="entry name" value="Carbohydrate phosphatase"/>
    <property type="match status" value="1"/>
</dbReference>
<dbReference type="PROSITE" id="PS00630">
    <property type="entry name" value="IMP_2"/>
    <property type="match status" value="1"/>
</dbReference>
<name>A0A0G3EN22_9BACT</name>
<evidence type="ECO:0000256" key="9">
    <source>
        <dbReference type="HAMAP-Rule" id="MF_02095"/>
    </source>
</evidence>
<feature type="binding site" evidence="9">
    <location>
        <position position="84"/>
    </location>
    <ligand>
        <name>Mg(2+)</name>
        <dbReference type="ChEBI" id="CHEBI:18420"/>
        <label>1</label>
    </ligand>
</feature>
<feature type="binding site" evidence="10">
    <location>
        <position position="229"/>
    </location>
    <ligand>
        <name>Mg(2+)</name>
        <dbReference type="ChEBI" id="CHEBI:18420"/>
        <label>1</label>
        <note>catalytic</note>
    </ligand>
</feature>
<feature type="binding site" evidence="10">
    <location>
        <position position="87"/>
    </location>
    <ligand>
        <name>Mg(2+)</name>
        <dbReference type="ChEBI" id="CHEBI:18420"/>
        <label>1</label>
        <note>catalytic</note>
    </ligand>
</feature>
<feature type="binding site" evidence="10">
    <location>
        <position position="86"/>
    </location>
    <ligand>
        <name>Mg(2+)</name>
        <dbReference type="ChEBI" id="CHEBI:18420"/>
        <label>1</label>
        <note>catalytic</note>
    </ligand>
</feature>
<feature type="binding site" evidence="9">
    <location>
        <position position="64"/>
    </location>
    <ligand>
        <name>Mg(2+)</name>
        <dbReference type="ChEBI" id="CHEBI:18420"/>
        <label>1</label>
    </ligand>
</feature>
<evidence type="ECO:0000313" key="11">
    <source>
        <dbReference type="EMBL" id="AKJ65544.1"/>
    </source>
</evidence>
<dbReference type="EMBL" id="CP010904">
    <property type="protein sequence ID" value="AKJ65544.1"/>
    <property type="molecule type" value="Genomic_DNA"/>
</dbReference>
<evidence type="ECO:0000256" key="6">
    <source>
        <dbReference type="ARBA" id="ARBA00022801"/>
    </source>
</evidence>
<evidence type="ECO:0000256" key="8">
    <source>
        <dbReference type="ARBA" id="ARBA00023136"/>
    </source>
</evidence>
<feature type="binding site" evidence="10">
    <location>
        <position position="64"/>
    </location>
    <ligand>
        <name>Mg(2+)</name>
        <dbReference type="ChEBI" id="CHEBI:18420"/>
        <label>1</label>
        <note>catalytic</note>
    </ligand>
</feature>
<evidence type="ECO:0000256" key="4">
    <source>
        <dbReference type="ARBA" id="ARBA00022519"/>
    </source>
</evidence>
<feature type="binding site" evidence="9">
    <location>
        <position position="64"/>
    </location>
    <ligand>
        <name>substrate</name>
    </ligand>
</feature>